<dbReference type="PANTHER" id="PTHR11122:SF39">
    <property type="entry name" value="GLUCOSE-6-PHOSPHATE 1-EPIMERASE"/>
    <property type="match status" value="1"/>
</dbReference>
<dbReference type="InterPro" id="IPR011013">
    <property type="entry name" value="Gal_mutarotase_sf_dom"/>
</dbReference>
<protein>
    <recommendedName>
        <fullName evidence="3">glucose-6-phosphate 1-epimerase</fullName>
        <ecNumber evidence="3">5.1.3.15</ecNumber>
    </recommendedName>
</protein>
<dbReference type="Pfam" id="PF01263">
    <property type="entry name" value="Aldose_epim"/>
    <property type="match status" value="1"/>
</dbReference>
<dbReference type="PANTHER" id="PTHR11122">
    <property type="entry name" value="APOSPORY-ASSOCIATED PROTEIN C-RELATED"/>
    <property type="match status" value="1"/>
</dbReference>
<dbReference type="GO" id="GO:0005975">
    <property type="term" value="P:carbohydrate metabolic process"/>
    <property type="evidence" value="ECO:0007669"/>
    <property type="project" value="InterPro"/>
</dbReference>
<dbReference type="KEGG" id="cme:CYME_CMT316C"/>
<sequence length="428" mass="47500">MRERALRESSSRTAVLVLRTGQAKELLFFVPATNHYSMFVVCGLSSSCPLGVRTSRQRCCGSLRQARATGRSGSQWTPGLWDRKKGAYVPLSLGLRAKLNNPGQGDASGTRFTDLAAKLAAELTGGKASGLSESGVPSDEAGCLVDGRNGLPCVRLKNEQTKQVADVYLFGACVTSWKARQGTEEMLFLSEEAVFDRSKPIRGGIPICFPQFGSDGALPNHGFARNVDWKLRSIDMVENGTASRCVLMLSSEEVPSHYRDLFPFKFSAEYAVTLNLRGLRCELRITNLETDRPMPFTAALHNYLRVRDVSKIRVFGYDNLEYLDKMDANTMKREESVLLSGLPVEAAVDRVYKNAPDEMALFDMVALTVMKIDKRGFTDCTLWNPYGQQGSDPDWQKFICIEPAVFHDKGVELKPNESWTGYQELSAE</sequence>
<dbReference type="SUPFAM" id="SSF74650">
    <property type="entry name" value="Galactose mutarotase-like"/>
    <property type="match status" value="1"/>
</dbReference>
<accession>M1UXQ4</accession>
<dbReference type="EMBL" id="AP006502">
    <property type="protein sequence ID" value="BAM83281.1"/>
    <property type="molecule type" value="Genomic_DNA"/>
</dbReference>
<dbReference type="EC" id="5.1.3.15" evidence="3"/>
<proteinExistence type="inferred from homology"/>
<dbReference type="CDD" id="cd09020">
    <property type="entry name" value="D-hex-6-P-epi_like"/>
    <property type="match status" value="1"/>
</dbReference>
<reference evidence="5 6" key="2">
    <citation type="journal article" date="2007" name="BMC Biol.">
        <title>A 100%-complete sequence reveals unusually simple genomic features in the hot-spring red alga Cyanidioschyzon merolae.</title>
        <authorList>
            <person name="Nozaki H."/>
            <person name="Takano H."/>
            <person name="Misumi O."/>
            <person name="Terasawa K."/>
            <person name="Matsuzaki M."/>
            <person name="Maruyama S."/>
            <person name="Nishida K."/>
            <person name="Yagisawa F."/>
            <person name="Yoshida Y."/>
            <person name="Fujiwara T."/>
            <person name="Takio S."/>
            <person name="Tamura K."/>
            <person name="Chung S.J."/>
            <person name="Nakamura S."/>
            <person name="Kuroiwa H."/>
            <person name="Tanaka K."/>
            <person name="Sato N."/>
            <person name="Kuroiwa T."/>
        </authorList>
    </citation>
    <scope>NUCLEOTIDE SEQUENCE [LARGE SCALE GENOMIC DNA]</scope>
    <source>
        <strain evidence="5 6">10D</strain>
    </source>
</reference>
<comment type="catalytic activity">
    <reaction evidence="1">
        <text>alpha-D-glucose 6-phosphate = beta-D-glucose 6-phosphate</text>
        <dbReference type="Rhea" id="RHEA:16249"/>
        <dbReference type="ChEBI" id="CHEBI:58225"/>
        <dbReference type="ChEBI" id="CHEBI:58247"/>
        <dbReference type="EC" id="5.1.3.15"/>
    </reaction>
</comment>
<dbReference type="GO" id="GO:0030246">
    <property type="term" value="F:carbohydrate binding"/>
    <property type="evidence" value="ECO:0007669"/>
    <property type="project" value="InterPro"/>
</dbReference>
<keyword evidence="6" id="KW-1185">Reference proteome</keyword>
<reference evidence="5 6" key="1">
    <citation type="journal article" date="2004" name="Nature">
        <title>Genome sequence of the ultrasmall unicellular red alga Cyanidioschyzon merolae 10D.</title>
        <authorList>
            <person name="Matsuzaki M."/>
            <person name="Misumi O."/>
            <person name="Shin-i T."/>
            <person name="Maruyama S."/>
            <person name="Takahara M."/>
            <person name="Miyagishima S."/>
            <person name="Mori T."/>
            <person name="Nishida K."/>
            <person name="Yagisawa F."/>
            <person name="Nishida K."/>
            <person name="Yoshida Y."/>
            <person name="Nishimura Y."/>
            <person name="Nakao S."/>
            <person name="Kobayashi T."/>
            <person name="Momoyama Y."/>
            <person name="Higashiyama T."/>
            <person name="Minoda A."/>
            <person name="Sano M."/>
            <person name="Nomoto H."/>
            <person name="Oishi K."/>
            <person name="Hayashi H."/>
            <person name="Ohta F."/>
            <person name="Nishizaka S."/>
            <person name="Haga S."/>
            <person name="Miura S."/>
            <person name="Morishita T."/>
            <person name="Kabeya Y."/>
            <person name="Terasawa K."/>
            <person name="Suzuki Y."/>
            <person name="Ishii Y."/>
            <person name="Asakawa S."/>
            <person name="Takano H."/>
            <person name="Ohta N."/>
            <person name="Kuroiwa H."/>
            <person name="Tanaka K."/>
            <person name="Shimizu N."/>
            <person name="Sugano S."/>
            <person name="Sato N."/>
            <person name="Nozaki H."/>
            <person name="Ogasawara N."/>
            <person name="Kohara Y."/>
            <person name="Kuroiwa T."/>
        </authorList>
    </citation>
    <scope>NUCLEOTIDE SEQUENCE [LARGE SCALE GENOMIC DNA]</scope>
    <source>
        <strain evidence="5 6">10D</strain>
    </source>
</reference>
<dbReference type="Gramene" id="CMT316CT">
    <property type="protein sequence ID" value="CMT316CT"/>
    <property type="gene ID" value="CMT316C"/>
</dbReference>
<dbReference type="InterPro" id="IPR008183">
    <property type="entry name" value="Aldose_1/G6P_1-epimerase"/>
</dbReference>
<dbReference type="GO" id="GO:0047938">
    <property type="term" value="F:glucose-6-phosphate 1-epimerase activity"/>
    <property type="evidence" value="ECO:0007669"/>
    <property type="project" value="UniProtKB-EC"/>
</dbReference>
<dbReference type="OMA" id="CVTIHSE"/>
<evidence type="ECO:0000256" key="4">
    <source>
        <dbReference type="ARBA" id="ARBA00023235"/>
    </source>
</evidence>
<dbReference type="AlphaFoldDB" id="M1UXQ4"/>
<comment type="similarity">
    <text evidence="2">Belongs to the glucose-6-phosphate 1-epimerase family.</text>
</comment>
<dbReference type="GO" id="GO:0005737">
    <property type="term" value="C:cytoplasm"/>
    <property type="evidence" value="ECO:0007669"/>
    <property type="project" value="TreeGrafter"/>
</dbReference>
<dbReference type="RefSeq" id="XP_005539317.1">
    <property type="nucleotide sequence ID" value="XM_005539260.1"/>
</dbReference>
<keyword evidence="4" id="KW-0413">Isomerase</keyword>
<name>M1UXQ4_CYAM1</name>
<dbReference type="Gene3D" id="2.70.98.10">
    <property type="match status" value="1"/>
</dbReference>
<dbReference type="STRING" id="280699.M1UXQ4"/>
<dbReference type="GeneID" id="16998031"/>
<dbReference type="HOGENOM" id="CLU_641528_0_0_1"/>
<organism evidence="5 6">
    <name type="scientific">Cyanidioschyzon merolae (strain NIES-3377 / 10D)</name>
    <name type="common">Unicellular red alga</name>
    <dbReference type="NCBI Taxonomy" id="280699"/>
    <lineage>
        <taxon>Eukaryota</taxon>
        <taxon>Rhodophyta</taxon>
        <taxon>Bangiophyceae</taxon>
        <taxon>Cyanidiales</taxon>
        <taxon>Cyanidiaceae</taxon>
        <taxon>Cyanidioschyzon</taxon>
    </lineage>
</organism>
<evidence type="ECO:0000256" key="3">
    <source>
        <dbReference type="ARBA" id="ARBA00012083"/>
    </source>
</evidence>
<gene>
    <name evidence="5" type="ORF">CYME_CMT316C</name>
</gene>
<evidence type="ECO:0000256" key="1">
    <source>
        <dbReference type="ARBA" id="ARBA00001096"/>
    </source>
</evidence>
<evidence type="ECO:0000313" key="6">
    <source>
        <dbReference type="Proteomes" id="UP000007014"/>
    </source>
</evidence>
<dbReference type="InterPro" id="IPR014718">
    <property type="entry name" value="GH-type_carb-bd"/>
</dbReference>
<evidence type="ECO:0000313" key="5">
    <source>
        <dbReference type="EMBL" id="BAM83281.1"/>
    </source>
</evidence>
<dbReference type="InterPro" id="IPR025532">
    <property type="entry name" value="G6P_1-epimerase"/>
</dbReference>
<dbReference type="Proteomes" id="UP000007014">
    <property type="component" value="Chromosome 20"/>
</dbReference>
<dbReference type="OrthoDB" id="1659429at2759"/>
<evidence type="ECO:0000256" key="2">
    <source>
        <dbReference type="ARBA" id="ARBA00005866"/>
    </source>
</evidence>
<dbReference type="eggNOG" id="KOG1594">
    <property type="taxonomic scope" value="Eukaryota"/>
</dbReference>